<dbReference type="EC" id="3.2.1.-" evidence="14"/>
<protein>
    <recommendedName>
        <fullName evidence="14">alpha-1,2-Mannosidase</fullName>
        <ecNumber evidence="14">3.2.1.-</ecNumber>
    </recommendedName>
</protein>
<dbReference type="GO" id="GO:0036503">
    <property type="term" value="P:ERAD pathway"/>
    <property type="evidence" value="ECO:0007669"/>
    <property type="project" value="UniProtKB-ARBA"/>
</dbReference>
<dbReference type="GO" id="GO:0005509">
    <property type="term" value="F:calcium ion binding"/>
    <property type="evidence" value="ECO:0007669"/>
    <property type="project" value="InterPro"/>
</dbReference>
<evidence type="ECO:0000256" key="5">
    <source>
        <dbReference type="ARBA" id="ARBA00022801"/>
    </source>
</evidence>
<keyword evidence="4 15" id="KW-0732">Signal</keyword>
<evidence type="ECO:0000256" key="8">
    <source>
        <dbReference type="ARBA" id="ARBA00023295"/>
    </source>
</evidence>
<feature type="active site" evidence="11">
    <location>
        <position position="405"/>
    </location>
</feature>
<evidence type="ECO:0000256" key="6">
    <source>
        <dbReference type="ARBA" id="ARBA00023157"/>
    </source>
</evidence>
<proteinExistence type="inferred from homology"/>
<evidence type="ECO:0000256" key="15">
    <source>
        <dbReference type="SAM" id="SignalP"/>
    </source>
</evidence>
<sequence length="509" mass="55701">MAIRHIRSLVLALACLRDVSSVLGGQVQSSSITLPSDAGQNRIAVNNILADSWNSYLQFAFPQDDLIPTSKSGINDRNGWSATVVDALSTLFVIGQDVVFESAVNYTATINFNLSSTAGTVSVFETTIRYIGGMLSAYELSGNKYPALLSQAKILANKLSVAWVGSNAVPFPQVDFSRNQPALFLSTVAEAGSLTLEWWKLAQYTGNDRYRQLAEKSVRHLIKLPAPIPGIPAQGINPSSGRSVGDFVTWGGGTDSYLEYLIKYARLTNTNDNVFADTWATAVDSSMRILARTSTVGNHQYVADLNSGRISHVGSHLACFLAGNWLLGGKLLNNDTIVNFALAANQACWNTYASTATGIGPEAFGYFSSDGTFTGTNPSRRDIDFYNKHGFFILPGDTFYDMRPEVLESNFYAWRVTGDTKYYQRAVSATNSFKTFLKAPAAYSPINNVNSPNSGFMGHMESFWFAEVLKYLYLTFDDPSRFSLDDYVFNTEGHLFKAPAAKPVYGVAN</sequence>
<dbReference type="Gene3D" id="1.50.10.10">
    <property type="match status" value="1"/>
</dbReference>
<dbReference type="EMBL" id="LUGG01000023">
    <property type="protein sequence ID" value="OBZ67537.1"/>
    <property type="molecule type" value="Genomic_DNA"/>
</dbReference>
<evidence type="ECO:0000256" key="10">
    <source>
        <dbReference type="ARBA" id="ARBA00048605"/>
    </source>
</evidence>
<evidence type="ECO:0000256" key="9">
    <source>
        <dbReference type="ARBA" id="ARBA00047669"/>
    </source>
</evidence>
<evidence type="ECO:0000256" key="2">
    <source>
        <dbReference type="ARBA" id="ARBA00004922"/>
    </source>
</evidence>
<dbReference type="SUPFAM" id="SSF48225">
    <property type="entry name" value="Seven-hairpin glycosidases"/>
    <property type="match status" value="1"/>
</dbReference>
<evidence type="ECO:0000256" key="7">
    <source>
        <dbReference type="ARBA" id="ARBA00023180"/>
    </source>
</evidence>
<comment type="cofactor">
    <cofactor evidence="1 12">
        <name>Ca(2+)</name>
        <dbReference type="ChEBI" id="CHEBI:29108"/>
    </cofactor>
</comment>
<evidence type="ECO:0000313" key="17">
    <source>
        <dbReference type="Proteomes" id="UP000092993"/>
    </source>
</evidence>
<gene>
    <name evidence="16" type="primary">mns1B_1</name>
    <name evidence="16" type="ORF">A0H81_12445</name>
</gene>
<dbReference type="InterPro" id="IPR050749">
    <property type="entry name" value="Glycosyl_Hydrolase_47"/>
</dbReference>
<comment type="pathway">
    <text evidence="2">Protein modification; protein glycosylation.</text>
</comment>
<keyword evidence="17" id="KW-1185">Reference proteome</keyword>
<keyword evidence="12" id="KW-0479">Metal-binding</keyword>
<dbReference type="AlphaFoldDB" id="A0A1C7LU00"/>
<dbReference type="InterPro" id="IPR012341">
    <property type="entry name" value="6hp_glycosidase-like_sf"/>
</dbReference>
<dbReference type="GO" id="GO:0005783">
    <property type="term" value="C:endoplasmic reticulum"/>
    <property type="evidence" value="ECO:0007669"/>
    <property type="project" value="TreeGrafter"/>
</dbReference>
<keyword evidence="5 14" id="KW-0378">Hydrolase</keyword>
<dbReference type="InterPro" id="IPR036026">
    <property type="entry name" value="Seven-hairpin_glycosidases"/>
</dbReference>
<keyword evidence="7" id="KW-0325">Glycoprotein</keyword>
<feature type="active site" description="Proton donor" evidence="11">
    <location>
        <position position="125"/>
    </location>
</feature>
<dbReference type="GO" id="GO:0004571">
    <property type="term" value="F:mannosyl-oligosaccharide 1,2-alpha-mannosidase activity"/>
    <property type="evidence" value="ECO:0007669"/>
    <property type="project" value="UniProtKB-EC"/>
</dbReference>
<dbReference type="PANTHER" id="PTHR11742">
    <property type="entry name" value="MANNOSYL-OLIGOSACCHARIDE ALPHA-1,2-MANNOSIDASE-RELATED"/>
    <property type="match status" value="1"/>
</dbReference>
<comment type="catalytic activity">
    <reaction evidence="9">
        <text>N(4)-(alpha-D-Man-(1-&gt;2)-alpha-D-Man-(1-&gt;2)-alpha-D-Man-(1-&gt;3)-[alpha-D-Man-(1-&gt;3)-[alpha-D-Man-(1-&gt;2)-alpha-D-Man-(1-&gt;6)]-alpha-D-Man-(1-&gt;6)]-beta-D-Man-(1-&gt;4)-beta-D-GlcNAc-(1-&gt;4)-beta-D-GlcNAc)-L-asparaginyl-[protein] (N-glucan mannose isomer 8A1,2,3B1,3) + 3 H2O = N(4)-(alpha-D-Man-(1-&gt;3)-[alpha-D-Man-(1-&gt;3)-[alpha-D-Man-(1-&gt;6)]-alpha-D-Man-(1-&gt;6)]-beta-D-Man-(1-&gt;4)-beta-D-GlcNAc-(1-&gt;4)-beta-D-GlcNAc)-L-asparaginyl-[protein] (N-glucan mannose isomer 5A1,2) + 3 beta-D-mannose</text>
        <dbReference type="Rhea" id="RHEA:56028"/>
        <dbReference type="Rhea" id="RHEA-COMP:14358"/>
        <dbReference type="Rhea" id="RHEA-COMP:14367"/>
        <dbReference type="ChEBI" id="CHEBI:15377"/>
        <dbReference type="ChEBI" id="CHEBI:28563"/>
        <dbReference type="ChEBI" id="CHEBI:59087"/>
        <dbReference type="ChEBI" id="CHEBI:60628"/>
        <dbReference type="EC" id="3.2.1.113"/>
    </reaction>
</comment>
<comment type="catalytic activity">
    <reaction evidence="10">
        <text>N(4)-(alpha-D-Man-(1-&gt;2)-alpha-D-Man-(1-&gt;2)-alpha-D-Man-(1-&gt;3)-[alpha-D-Man-(1-&gt;2)-alpha-D-Man-(1-&gt;3)-[alpha-D-Man-(1-&gt;2)-alpha-D-Man-(1-&gt;6)]-alpha-D-Man-(1-&gt;6)]-beta-D-Man-(1-&gt;4)-beta-D-GlcNAc-(1-&gt;4)-beta-D-GlcNAc)-L-asparaginyl-[protein] (N-glucan mannose isomer 9A1,2,3B1,2,3) + 4 H2O = N(4)-(alpha-D-Man-(1-&gt;3)-[alpha-D-Man-(1-&gt;3)-[alpha-D-Man-(1-&gt;6)]-alpha-D-Man-(1-&gt;6)]-beta-D-Man-(1-&gt;4)-beta-D-GlcNAc-(1-&gt;4)-beta-D-GlcNAc)-L-asparaginyl-[protein] (N-glucan mannose isomer 5A1,2) + 4 beta-D-mannose</text>
        <dbReference type="Rhea" id="RHEA:56008"/>
        <dbReference type="Rhea" id="RHEA-COMP:14356"/>
        <dbReference type="Rhea" id="RHEA-COMP:14367"/>
        <dbReference type="ChEBI" id="CHEBI:15377"/>
        <dbReference type="ChEBI" id="CHEBI:28563"/>
        <dbReference type="ChEBI" id="CHEBI:59087"/>
        <dbReference type="ChEBI" id="CHEBI:139493"/>
        <dbReference type="EC" id="3.2.1.113"/>
    </reaction>
</comment>
<dbReference type="Proteomes" id="UP000092993">
    <property type="component" value="Unassembled WGS sequence"/>
</dbReference>
<feature type="binding site" evidence="12">
    <location>
        <position position="491"/>
    </location>
    <ligand>
        <name>Ca(2+)</name>
        <dbReference type="ChEBI" id="CHEBI:29108"/>
    </ligand>
</feature>
<evidence type="ECO:0000256" key="14">
    <source>
        <dbReference type="RuleBase" id="RU361193"/>
    </source>
</evidence>
<feature type="active site" description="Proton donor" evidence="11">
    <location>
        <position position="362"/>
    </location>
</feature>
<dbReference type="Pfam" id="PF01532">
    <property type="entry name" value="Glyco_hydro_47"/>
    <property type="match status" value="1"/>
</dbReference>
<dbReference type="GO" id="GO:0005975">
    <property type="term" value="P:carbohydrate metabolic process"/>
    <property type="evidence" value="ECO:0007669"/>
    <property type="project" value="InterPro"/>
</dbReference>
<dbReference type="PRINTS" id="PR00747">
    <property type="entry name" value="GLYHDRLASE47"/>
</dbReference>
<keyword evidence="8 14" id="KW-0326">Glycosidase</keyword>
<evidence type="ECO:0000256" key="4">
    <source>
        <dbReference type="ARBA" id="ARBA00022729"/>
    </source>
</evidence>
<reference evidence="16 17" key="1">
    <citation type="submission" date="2016-03" db="EMBL/GenBank/DDBJ databases">
        <title>Whole genome sequencing of Grifola frondosa 9006-11.</title>
        <authorList>
            <person name="Min B."/>
            <person name="Park H."/>
            <person name="Kim J.-G."/>
            <person name="Cho H."/>
            <person name="Oh Y.-L."/>
            <person name="Kong W.-S."/>
            <person name="Choi I.-G."/>
        </authorList>
    </citation>
    <scope>NUCLEOTIDE SEQUENCE [LARGE SCALE GENOMIC DNA]</scope>
    <source>
        <strain evidence="16 17">9006-11</strain>
    </source>
</reference>
<evidence type="ECO:0000256" key="1">
    <source>
        <dbReference type="ARBA" id="ARBA00001913"/>
    </source>
</evidence>
<feature type="active site" evidence="11">
    <location>
        <position position="255"/>
    </location>
</feature>
<organism evidence="16 17">
    <name type="scientific">Grifola frondosa</name>
    <name type="common">Maitake</name>
    <name type="synonym">Polyporus frondosus</name>
    <dbReference type="NCBI Taxonomy" id="5627"/>
    <lineage>
        <taxon>Eukaryota</taxon>
        <taxon>Fungi</taxon>
        <taxon>Dikarya</taxon>
        <taxon>Basidiomycota</taxon>
        <taxon>Agaricomycotina</taxon>
        <taxon>Agaricomycetes</taxon>
        <taxon>Polyporales</taxon>
        <taxon>Grifolaceae</taxon>
        <taxon>Grifola</taxon>
    </lineage>
</organism>
<name>A0A1C7LU00_GRIFR</name>
<feature type="chain" id="PRO_5008888767" description="alpha-1,2-Mannosidase" evidence="15">
    <location>
        <begin position="22"/>
        <end position="509"/>
    </location>
</feature>
<evidence type="ECO:0000256" key="12">
    <source>
        <dbReference type="PIRSR" id="PIRSR601382-2"/>
    </source>
</evidence>
<dbReference type="GO" id="GO:0016020">
    <property type="term" value="C:membrane"/>
    <property type="evidence" value="ECO:0007669"/>
    <property type="project" value="InterPro"/>
</dbReference>
<feature type="signal peptide" evidence="15">
    <location>
        <begin position="1"/>
        <end position="21"/>
    </location>
</feature>
<dbReference type="OMA" id="SHLACFM"/>
<dbReference type="InterPro" id="IPR001382">
    <property type="entry name" value="Glyco_hydro_47"/>
</dbReference>
<comment type="caution">
    <text evidence="16">The sequence shown here is derived from an EMBL/GenBank/DDBJ whole genome shotgun (WGS) entry which is preliminary data.</text>
</comment>
<evidence type="ECO:0000313" key="16">
    <source>
        <dbReference type="EMBL" id="OBZ67537.1"/>
    </source>
</evidence>
<feature type="disulfide bond" evidence="13">
    <location>
        <begin position="319"/>
        <end position="348"/>
    </location>
</feature>
<evidence type="ECO:0000256" key="3">
    <source>
        <dbReference type="ARBA" id="ARBA00007658"/>
    </source>
</evidence>
<keyword evidence="12" id="KW-0106">Calcium</keyword>
<evidence type="ECO:0000256" key="13">
    <source>
        <dbReference type="PIRSR" id="PIRSR601382-3"/>
    </source>
</evidence>
<keyword evidence="6 13" id="KW-1015">Disulfide bond</keyword>
<comment type="similarity">
    <text evidence="3 14">Belongs to the glycosyl hydrolase 47 family.</text>
</comment>
<accession>A0A1C7LU00</accession>
<evidence type="ECO:0000256" key="11">
    <source>
        <dbReference type="PIRSR" id="PIRSR601382-1"/>
    </source>
</evidence>
<dbReference type="STRING" id="5627.A0A1C7LU00"/>
<dbReference type="PANTHER" id="PTHR11742:SF101">
    <property type="entry name" value="MANNOSYL-OLIGOSACCHARIDE ALPHA-1,2-MANNOSIDASE 1B"/>
    <property type="match status" value="1"/>
</dbReference>
<dbReference type="OrthoDB" id="8118055at2759"/>